<dbReference type="AlphaFoldDB" id="A0A5B9MI06"/>
<reference evidence="2 3" key="1">
    <citation type="submission" date="2019-02" db="EMBL/GenBank/DDBJ databases">
        <title>Planctomycetal bacteria perform biofilm scaping via a novel small molecule.</title>
        <authorList>
            <person name="Jeske O."/>
            <person name="Boedeker C."/>
            <person name="Wiegand S."/>
            <person name="Breitling P."/>
            <person name="Kallscheuer N."/>
            <person name="Jogler M."/>
            <person name="Rohde M."/>
            <person name="Petersen J."/>
            <person name="Medema M.H."/>
            <person name="Surup F."/>
            <person name="Jogler C."/>
        </authorList>
    </citation>
    <scope>NUCLEOTIDE SEQUENCE [LARGE SCALE GENOMIC DNA]</scope>
    <source>
        <strain evidence="2 3">Mal15</strain>
    </source>
</reference>
<evidence type="ECO:0000313" key="3">
    <source>
        <dbReference type="Proteomes" id="UP000321353"/>
    </source>
</evidence>
<dbReference type="EMBL" id="CP036264">
    <property type="protein sequence ID" value="QEF99264.1"/>
    <property type="molecule type" value="Genomic_DNA"/>
</dbReference>
<dbReference type="KEGG" id="smam:Mal15_33260"/>
<dbReference type="InterPro" id="IPR013096">
    <property type="entry name" value="Cupin_2"/>
</dbReference>
<dbReference type="Proteomes" id="UP000321353">
    <property type="component" value="Chromosome"/>
</dbReference>
<proteinExistence type="predicted"/>
<sequence length="133" mass="14820">MPRQSRIEPVHIRGEEWLKRSSPPLGSQEGHHFGVDCVVIRYSTDVVGEGPNLHVHPYDEIFHILEGRALFTVGDRQFEAEAGALVIGPANVPHSYKNLGPGRLDSVDFHLSPEWIQYDLPQEGESLSSPTLT</sequence>
<dbReference type="InterPro" id="IPR011051">
    <property type="entry name" value="RmlC_Cupin_sf"/>
</dbReference>
<evidence type="ECO:0000313" key="2">
    <source>
        <dbReference type="EMBL" id="QEF99264.1"/>
    </source>
</evidence>
<dbReference type="InterPro" id="IPR014710">
    <property type="entry name" value="RmlC-like_jellyroll"/>
</dbReference>
<protein>
    <submittedName>
        <fullName evidence="2">Cupin domain protein</fullName>
    </submittedName>
</protein>
<gene>
    <name evidence="2" type="ORF">Mal15_33260</name>
</gene>
<organism evidence="2 3">
    <name type="scientific">Stieleria maiorica</name>
    <dbReference type="NCBI Taxonomy" id="2795974"/>
    <lineage>
        <taxon>Bacteria</taxon>
        <taxon>Pseudomonadati</taxon>
        <taxon>Planctomycetota</taxon>
        <taxon>Planctomycetia</taxon>
        <taxon>Pirellulales</taxon>
        <taxon>Pirellulaceae</taxon>
        <taxon>Stieleria</taxon>
    </lineage>
</organism>
<feature type="domain" description="Cupin type-2" evidence="1">
    <location>
        <begin position="47"/>
        <end position="102"/>
    </location>
</feature>
<evidence type="ECO:0000259" key="1">
    <source>
        <dbReference type="Pfam" id="PF07883"/>
    </source>
</evidence>
<dbReference type="SUPFAM" id="SSF51182">
    <property type="entry name" value="RmlC-like cupins"/>
    <property type="match status" value="1"/>
</dbReference>
<dbReference type="Gene3D" id="2.60.120.10">
    <property type="entry name" value="Jelly Rolls"/>
    <property type="match status" value="1"/>
</dbReference>
<accession>A0A5B9MI06</accession>
<name>A0A5B9MI06_9BACT</name>
<keyword evidence="3" id="KW-1185">Reference proteome</keyword>
<dbReference type="RefSeq" id="WP_147868685.1">
    <property type="nucleotide sequence ID" value="NZ_CP036264.1"/>
</dbReference>
<dbReference type="Pfam" id="PF07883">
    <property type="entry name" value="Cupin_2"/>
    <property type="match status" value="1"/>
</dbReference>